<feature type="region of interest" description="Disordered" evidence="7">
    <location>
        <begin position="1"/>
        <end position="21"/>
    </location>
</feature>
<feature type="domain" description="4Fe-4S ferredoxin-type" evidence="8">
    <location>
        <begin position="64"/>
        <end position="94"/>
    </location>
</feature>
<evidence type="ECO:0000256" key="4">
    <source>
        <dbReference type="ARBA" id="ARBA00022737"/>
    </source>
</evidence>
<organism evidence="9">
    <name type="scientific">Candidatus Caldatribacterium californiense</name>
    <dbReference type="NCBI Taxonomy" id="1454726"/>
    <lineage>
        <taxon>Bacteria</taxon>
        <taxon>Pseudomonadati</taxon>
        <taxon>Atribacterota</taxon>
        <taxon>Atribacteria</taxon>
        <taxon>Atribacterales</taxon>
        <taxon>Candidatus Caldatribacteriaceae</taxon>
        <taxon>Candidatus Caldatribacterium</taxon>
    </lineage>
</organism>
<proteinExistence type="predicted"/>
<name>A0A7V3YMW6_9BACT</name>
<dbReference type="GO" id="GO:0046872">
    <property type="term" value="F:metal ion binding"/>
    <property type="evidence" value="ECO:0007669"/>
    <property type="project" value="UniProtKB-KW"/>
</dbReference>
<evidence type="ECO:0000256" key="1">
    <source>
        <dbReference type="ARBA" id="ARBA00001966"/>
    </source>
</evidence>
<dbReference type="GO" id="GO:0016625">
    <property type="term" value="F:oxidoreductase activity, acting on the aldehyde or oxo group of donors, iron-sulfur protein as acceptor"/>
    <property type="evidence" value="ECO:0007669"/>
    <property type="project" value="InterPro"/>
</dbReference>
<dbReference type="Pfam" id="PF14697">
    <property type="entry name" value="Fer4_21"/>
    <property type="match status" value="1"/>
</dbReference>
<comment type="cofactor">
    <cofactor evidence="1">
        <name>[4Fe-4S] cluster</name>
        <dbReference type="ChEBI" id="CHEBI:49883"/>
    </cofactor>
</comment>
<reference evidence="9" key="1">
    <citation type="journal article" date="2020" name="mSystems">
        <title>Genome- and Community-Level Interaction Insights into Carbon Utilization and Element Cycling Functions of Hydrothermarchaeota in Hydrothermal Sediment.</title>
        <authorList>
            <person name="Zhou Z."/>
            <person name="Liu Y."/>
            <person name="Xu W."/>
            <person name="Pan J."/>
            <person name="Luo Z.H."/>
            <person name="Li M."/>
        </authorList>
    </citation>
    <scope>NUCLEOTIDE SEQUENCE [LARGE SCALE GENOMIC DNA]</scope>
    <source>
        <strain evidence="9">SpSt-716</strain>
    </source>
</reference>
<dbReference type="GO" id="GO:0051539">
    <property type="term" value="F:4 iron, 4 sulfur cluster binding"/>
    <property type="evidence" value="ECO:0007669"/>
    <property type="project" value="UniProtKB-KW"/>
</dbReference>
<keyword evidence="6" id="KW-0411">Iron-sulfur</keyword>
<dbReference type="InterPro" id="IPR011898">
    <property type="entry name" value="PorD_KorD"/>
</dbReference>
<comment type="caution">
    <text evidence="9">The sequence shown here is derived from an EMBL/GenBank/DDBJ whole genome shotgun (WGS) entry which is preliminary data.</text>
</comment>
<dbReference type="NCBIfam" id="TIGR02179">
    <property type="entry name" value="PorD_KorD"/>
    <property type="match status" value="1"/>
</dbReference>
<dbReference type="EMBL" id="DTEN01000322">
    <property type="protein sequence ID" value="HGI75600.1"/>
    <property type="molecule type" value="Genomic_DNA"/>
</dbReference>
<gene>
    <name evidence="9" type="ORF">ENU96_07995</name>
</gene>
<dbReference type="PANTHER" id="PTHR43724">
    <property type="entry name" value="PYRUVATE SYNTHASE SUBUNIT PORD"/>
    <property type="match status" value="1"/>
</dbReference>
<dbReference type="InterPro" id="IPR017896">
    <property type="entry name" value="4Fe4S_Fe-S-bd"/>
</dbReference>
<feature type="domain" description="4Fe-4S ferredoxin-type" evidence="8">
    <location>
        <begin position="33"/>
        <end position="62"/>
    </location>
</feature>
<evidence type="ECO:0000313" key="9">
    <source>
        <dbReference type="EMBL" id="HGI75600.1"/>
    </source>
</evidence>
<keyword evidence="4" id="KW-0677">Repeat</keyword>
<dbReference type="AlphaFoldDB" id="A0A7V3YMW6"/>
<protein>
    <submittedName>
        <fullName evidence="9">4Fe-4S dicluster domain-containing protein</fullName>
    </submittedName>
</protein>
<keyword evidence="5" id="KW-0408">Iron</keyword>
<dbReference type="PROSITE" id="PS00198">
    <property type="entry name" value="4FE4S_FER_1"/>
    <property type="match status" value="1"/>
</dbReference>
<keyword evidence="3" id="KW-0479">Metal-binding</keyword>
<dbReference type="InterPro" id="IPR017900">
    <property type="entry name" value="4Fe4S_Fe_S_CS"/>
</dbReference>
<dbReference type="PANTHER" id="PTHR43724:SF1">
    <property type="entry name" value="PYRUVATE SYNTHASE SUBUNIT PORD"/>
    <property type="match status" value="1"/>
</dbReference>
<accession>A0A7V3YMW6</accession>
<evidence type="ECO:0000256" key="6">
    <source>
        <dbReference type="ARBA" id="ARBA00023014"/>
    </source>
</evidence>
<evidence type="ECO:0000259" key="8">
    <source>
        <dbReference type="PROSITE" id="PS51379"/>
    </source>
</evidence>
<evidence type="ECO:0000256" key="5">
    <source>
        <dbReference type="ARBA" id="ARBA00023004"/>
    </source>
</evidence>
<evidence type="ECO:0000256" key="2">
    <source>
        <dbReference type="ARBA" id="ARBA00022485"/>
    </source>
</evidence>
<sequence>MSKLKSWKELPPGGLIPEAGNARTYKTGDWRTERPQVDKAKCINCFFCWAYCPDASVIVDADRGTMEGFDYDHCKGCGICASVCPKQAITMIPER</sequence>
<keyword evidence="2" id="KW-0004">4Fe-4S</keyword>
<dbReference type="PROSITE" id="PS51379">
    <property type="entry name" value="4FE4S_FER_2"/>
    <property type="match status" value="2"/>
</dbReference>
<evidence type="ECO:0000256" key="7">
    <source>
        <dbReference type="SAM" id="MobiDB-lite"/>
    </source>
</evidence>
<evidence type="ECO:0000256" key="3">
    <source>
        <dbReference type="ARBA" id="ARBA00022723"/>
    </source>
</evidence>
<dbReference type="Gene3D" id="3.30.70.20">
    <property type="match status" value="1"/>
</dbReference>
<dbReference type="SUPFAM" id="SSF54862">
    <property type="entry name" value="4Fe-4S ferredoxins"/>
    <property type="match status" value="1"/>
</dbReference>